<name>Q1ZAJ6_9GAMM</name>
<organism evidence="1 2">
    <name type="scientific">Photobacterium profundum 3TCK</name>
    <dbReference type="NCBI Taxonomy" id="314280"/>
    <lineage>
        <taxon>Bacteria</taxon>
        <taxon>Pseudomonadati</taxon>
        <taxon>Pseudomonadota</taxon>
        <taxon>Gammaproteobacteria</taxon>
        <taxon>Vibrionales</taxon>
        <taxon>Vibrionaceae</taxon>
        <taxon>Photobacterium</taxon>
    </lineage>
</organism>
<dbReference type="Proteomes" id="UP000003789">
    <property type="component" value="Unassembled WGS sequence"/>
</dbReference>
<comment type="caution">
    <text evidence="1">The sequence shown here is derived from an EMBL/GenBank/DDBJ whole genome shotgun (WGS) entry which is preliminary data.</text>
</comment>
<dbReference type="HOGENOM" id="CLU_3138946_0_0_6"/>
<sequence>MSLGMIKQTMDLIPGLDTTGAIDIDKVVQAYREVIMDSKVNGTVLKMMP</sequence>
<protein>
    <submittedName>
        <fullName evidence="1">Uncharacterized protein</fullName>
    </submittedName>
</protein>
<gene>
    <name evidence="1" type="ORF">P3TCK_03946</name>
</gene>
<evidence type="ECO:0000313" key="2">
    <source>
        <dbReference type="Proteomes" id="UP000003789"/>
    </source>
</evidence>
<reference evidence="1 2" key="1">
    <citation type="submission" date="2006-03" db="EMBL/GenBank/DDBJ databases">
        <authorList>
            <person name="Bartlett D.H."/>
            <person name="Valle G."/>
            <person name="Lauro F.M."/>
            <person name="Vezzi A."/>
            <person name="Simonato F."/>
            <person name="Eloe E."/>
            <person name="Vitulo N."/>
            <person name="Stratton T.K."/>
            <person name="D'angelo M."/>
            <person name="Ferriera S."/>
            <person name="Johnson J."/>
            <person name="Kravitz S."/>
            <person name="Beeson K."/>
            <person name="Sutton G."/>
            <person name="Rogers Y."/>
            <person name="Friedman R."/>
            <person name="Frazier M."/>
            <person name="Venter J.C."/>
        </authorList>
    </citation>
    <scope>NUCLEOTIDE SEQUENCE [LARGE SCALE GENOMIC DNA]</scope>
    <source>
        <strain evidence="1 2">3TCK</strain>
    </source>
</reference>
<evidence type="ECO:0000313" key="1">
    <source>
        <dbReference type="EMBL" id="EAS45496.1"/>
    </source>
</evidence>
<proteinExistence type="predicted"/>
<dbReference type="EMBL" id="AAPH01000001">
    <property type="protein sequence ID" value="EAS45496.1"/>
    <property type="molecule type" value="Genomic_DNA"/>
</dbReference>
<dbReference type="AlphaFoldDB" id="Q1ZAJ6"/>
<accession>Q1ZAJ6</accession>